<feature type="region of interest" description="Disordered" evidence="3">
    <location>
        <begin position="1"/>
        <end position="48"/>
    </location>
</feature>
<dbReference type="SMART" id="SM00220">
    <property type="entry name" value="S_TKc"/>
    <property type="match status" value="1"/>
</dbReference>
<dbReference type="Proteomes" id="UP000053989">
    <property type="component" value="Unassembled WGS sequence"/>
</dbReference>
<name>A0A0C2ZUS4_9AGAM</name>
<dbReference type="InterPro" id="IPR000719">
    <property type="entry name" value="Prot_kinase_dom"/>
</dbReference>
<gene>
    <name evidence="5" type="ORF">SCLCIDRAFT_22775</name>
</gene>
<dbReference type="InterPro" id="IPR001245">
    <property type="entry name" value="Ser-Thr/Tyr_kinase_cat_dom"/>
</dbReference>
<protein>
    <recommendedName>
        <fullName evidence="4">Protein kinase domain-containing protein</fullName>
    </recommendedName>
</protein>
<evidence type="ECO:0000256" key="3">
    <source>
        <dbReference type="SAM" id="MobiDB-lite"/>
    </source>
</evidence>
<sequence length="518" mass="59571">MAPWSRPAPRPQPTGNPPYHAVGNRQAANPVRDTLPSPAKPAPLEKEVDREAKKLGDKYTDTVDHTIRTSLPNKHHKKCREYVTVVHVYKALLVDVYAHLVYCEYRDSHRQHPLLNTLQQSVSIWQSWDRLKQLTHHVKIRDALNGYLRRDCQHRQLRSHVPEGDKDGILSLIVHCGRAQEIAFHDLAYKSQIQEHDDRMPWKESDVVVDLIHLYLIGPDINPNFRERLFSHTVRLARKSAYFPRRLTMDFGEVRWSENPLPGGSAAASIHLGRYKDEDIVVKWFNFNGQRTMNQFRKAFCSEAILWSTLQHENIVPFYGVITDPRSPNRVGLVSKFMCNRTILHYLATRGVNRKRLAVDIAKALKYIHNLRPPVFHGDLKCDNILVDAYGHARLTDFGQALASDSRRIVDSSSVGRPETPFRYMAPEHLALDDNVHTTSYSDMWSFGCVLYEIITGRILFENLSRLQIIDQIKRGHMPTRPRDLPSEVSALWRVIESCWDSEPKGRLSAGKAVDKLS</sequence>
<proteinExistence type="predicted"/>
<dbReference type="AlphaFoldDB" id="A0A0C2ZUS4"/>
<dbReference type="GO" id="GO:0004674">
    <property type="term" value="F:protein serine/threonine kinase activity"/>
    <property type="evidence" value="ECO:0007669"/>
    <property type="project" value="TreeGrafter"/>
</dbReference>
<dbReference type="Pfam" id="PF07714">
    <property type="entry name" value="PK_Tyr_Ser-Thr"/>
    <property type="match status" value="1"/>
</dbReference>
<dbReference type="Gene3D" id="1.10.510.10">
    <property type="entry name" value="Transferase(Phosphotransferase) domain 1"/>
    <property type="match status" value="1"/>
</dbReference>
<feature type="compositionally biased region" description="Pro residues" evidence="3">
    <location>
        <begin position="1"/>
        <end position="16"/>
    </location>
</feature>
<dbReference type="InParanoid" id="A0A0C2ZUS4"/>
<dbReference type="PROSITE" id="PS50011">
    <property type="entry name" value="PROTEIN_KINASE_DOM"/>
    <property type="match status" value="1"/>
</dbReference>
<evidence type="ECO:0000256" key="2">
    <source>
        <dbReference type="ARBA" id="ARBA00022840"/>
    </source>
</evidence>
<organism evidence="5 6">
    <name type="scientific">Scleroderma citrinum Foug A</name>
    <dbReference type="NCBI Taxonomy" id="1036808"/>
    <lineage>
        <taxon>Eukaryota</taxon>
        <taxon>Fungi</taxon>
        <taxon>Dikarya</taxon>
        <taxon>Basidiomycota</taxon>
        <taxon>Agaricomycotina</taxon>
        <taxon>Agaricomycetes</taxon>
        <taxon>Agaricomycetidae</taxon>
        <taxon>Boletales</taxon>
        <taxon>Sclerodermatineae</taxon>
        <taxon>Sclerodermataceae</taxon>
        <taxon>Scleroderma</taxon>
    </lineage>
</organism>
<dbReference type="PANTHER" id="PTHR44329:SF298">
    <property type="entry name" value="MIXED LINEAGE KINASE DOMAIN-LIKE PROTEIN"/>
    <property type="match status" value="1"/>
</dbReference>
<accession>A0A0C2ZUS4</accession>
<dbReference type="STRING" id="1036808.A0A0C2ZUS4"/>
<dbReference type="SUPFAM" id="SSF56112">
    <property type="entry name" value="Protein kinase-like (PK-like)"/>
    <property type="match status" value="1"/>
</dbReference>
<reference evidence="5 6" key="1">
    <citation type="submission" date="2014-04" db="EMBL/GenBank/DDBJ databases">
        <authorList>
            <consortium name="DOE Joint Genome Institute"/>
            <person name="Kuo A."/>
            <person name="Kohler A."/>
            <person name="Nagy L.G."/>
            <person name="Floudas D."/>
            <person name="Copeland A."/>
            <person name="Barry K.W."/>
            <person name="Cichocki N."/>
            <person name="Veneault-Fourrey C."/>
            <person name="LaButti K."/>
            <person name="Lindquist E.A."/>
            <person name="Lipzen A."/>
            <person name="Lundell T."/>
            <person name="Morin E."/>
            <person name="Murat C."/>
            <person name="Sun H."/>
            <person name="Tunlid A."/>
            <person name="Henrissat B."/>
            <person name="Grigoriev I.V."/>
            <person name="Hibbett D.S."/>
            <person name="Martin F."/>
            <person name="Nordberg H.P."/>
            <person name="Cantor M.N."/>
            <person name="Hua S.X."/>
        </authorList>
    </citation>
    <scope>NUCLEOTIDE SEQUENCE [LARGE SCALE GENOMIC DNA]</scope>
    <source>
        <strain evidence="5 6">Foug A</strain>
    </source>
</reference>
<keyword evidence="2" id="KW-0067">ATP-binding</keyword>
<dbReference type="PANTHER" id="PTHR44329">
    <property type="entry name" value="SERINE/THREONINE-PROTEIN KINASE TNNI3K-RELATED"/>
    <property type="match status" value="1"/>
</dbReference>
<evidence type="ECO:0000313" key="5">
    <source>
        <dbReference type="EMBL" id="KIM65243.1"/>
    </source>
</evidence>
<dbReference type="HOGENOM" id="CLU_030986_0_0_1"/>
<dbReference type="InterPro" id="IPR051681">
    <property type="entry name" value="Ser/Thr_Kinases-Pseudokinases"/>
</dbReference>
<evidence type="ECO:0000259" key="4">
    <source>
        <dbReference type="PROSITE" id="PS50011"/>
    </source>
</evidence>
<dbReference type="InterPro" id="IPR008271">
    <property type="entry name" value="Ser/Thr_kinase_AS"/>
</dbReference>
<dbReference type="OrthoDB" id="4062651at2759"/>
<keyword evidence="6" id="KW-1185">Reference proteome</keyword>
<dbReference type="GO" id="GO:0005524">
    <property type="term" value="F:ATP binding"/>
    <property type="evidence" value="ECO:0007669"/>
    <property type="project" value="UniProtKB-KW"/>
</dbReference>
<evidence type="ECO:0000313" key="6">
    <source>
        <dbReference type="Proteomes" id="UP000053989"/>
    </source>
</evidence>
<dbReference type="InterPro" id="IPR011009">
    <property type="entry name" value="Kinase-like_dom_sf"/>
</dbReference>
<dbReference type="EMBL" id="KN822023">
    <property type="protein sequence ID" value="KIM65243.1"/>
    <property type="molecule type" value="Genomic_DNA"/>
</dbReference>
<reference evidence="6" key="2">
    <citation type="submission" date="2015-01" db="EMBL/GenBank/DDBJ databases">
        <title>Evolutionary Origins and Diversification of the Mycorrhizal Mutualists.</title>
        <authorList>
            <consortium name="DOE Joint Genome Institute"/>
            <consortium name="Mycorrhizal Genomics Consortium"/>
            <person name="Kohler A."/>
            <person name="Kuo A."/>
            <person name="Nagy L.G."/>
            <person name="Floudas D."/>
            <person name="Copeland A."/>
            <person name="Barry K.W."/>
            <person name="Cichocki N."/>
            <person name="Veneault-Fourrey C."/>
            <person name="LaButti K."/>
            <person name="Lindquist E.A."/>
            <person name="Lipzen A."/>
            <person name="Lundell T."/>
            <person name="Morin E."/>
            <person name="Murat C."/>
            <person name="Riley R."/>
            <person name="Ohm R."/>
            <person name="Sun H."/>
            <person name="Tunlid A."/>
            <person name="Henrissat B."/>
            <person name="Grigoriev I.V."/>
            <person name="Hibbett D.S."/>
            <person name="Martin F."/>
        </authorList>
    </citation>
    <scope>NUCLEOTIDE SEQUENCE [LARGE SCALE GENOMIC DNA]</scope>
    <source>
        <strain evidence="6">Foug A</strain>
    </source>
</reference>
<keyword evidence="1" id="KW-0547">Nucleotide-binding</keyword>
<dbReference type="PROSITE" id="PS00108">
    <property type="entry name" value="PROTEIN_KINASE_ST"/>
    <property type="match status" value="1"/>
</dbReference>
<feature type="domain" description="Protein kinase" evidence="4">
    <location>
        <begin position="256"/>
        <end position="518"/>
    </location>
</feature>
<evidence type="ECO:0000256" key="1">
    <source>
        <dbReference type="ARBA" id="ARBA00022741"/>
    </source>
</evidence>